<dbReference type="InterPro" id="IPR014038">
    <property type="entry name" value="EF1B_bsu/dsu_GNE"/>
</dbReference>
<dbReference type="PANTHER" id="PTHR11595:SF21">
    <property type="entry name" value="ELONGATION FACTOR 1-BETA"/>
    <property type="match status" value="1"/>
</dbReference>
<evidence type="ECO:0000256" key="3">
    <source>
        <dbReference type="ARBA" id="ARBA00022917"/>
    </source>
</evidence>
<dbReference type="Pfam" id="PF00736">
    <property type="entry name" value="EF1_GNE"/>
    <property type="match status" value="1"/>
</dbReference>
<evidence type="ECO:0000256" key="4">
    <source>
        <dbReference type="SAM" id="Coils"/>
    </source>
</evidence>
<dbReference type="InterPro" id="IPR014717">
    <property type="entry name" value="Transl_elong_EF1B/ribsomal_bS6"/>
</dbReference>
<dbReference type="GO" id="GO:0003746">
    <property type="term" value="F:translation elongation factor activity"/>
    <property type="evidence" value="ECO:0007669"/>
    <property type="project" value="UniProtKB-KW"/>
</dbReference>
<evidence type="ECO:0000256" key="1">
    <source>
        <dbReference type="ARBA" id="ARBA00007411"/>
    </source>
</evidence>
<keyword evidence="3" id="KW-0648">Protein biosynthesis</keyword>
<dbReference type="GO" id="GO:0005853">
    <property type="term" value="C:eukaryotic translation elongation factor 1 complex"/>
    <property type="evidence" value="ECO:0007669"/>
    <property type="project" value="InterPro"/>
</dbReference>
<feature type="coiled-coil region" evidence="4">
    <location>
        <begin position="542"/>
        <end position="569"/>
    </location>
</feature>
<feature type="domain" description="Translation elongation factor EF1B beta/delta subunit guanine nucleotide exchange" evidence="5">
    <location>
        <begin position="611"/>
        <end position="698"/>
    </location>
</feature>
<dbReference type="InterPro" id="IPR049720">
    <property type="entry name" value="EF1B_bsu/dsu"/>
</dbReference>
<gene>
    <name evidence="6" type="ORF">BSAL_27430</name>
</gene>
<dbReference type="SMART" id="SM00888">
    <property type="entry name" value="EF1_GNE"/>
    <property type="match status" value="1"/>
</dbReference>
<name>A0A0S4JMC5_BODSA</name>
<evidence type="ECO:0000259" key="5">
    <source>
        <dbReference type="SMART" id="SM00888"/>
    </source>
</evidence>
<organism evidence="6 7">
    <name type="scientific">Bodo saltans</name>
    <name type="common">Flagellated protozoan</name>
    <dbReference type="NCBI Taxonomy" id="75058"/>
    <lineage>
        <taxon>Eukaryota</taxon>
        <taxon>Discoba</taxon>
        <taxon>Euglenozoa</taxon>
        <taxon>Kinetoplastea</taxon>
        <taxon>Metakinetoplastina</taxon>
        <taxon>Eubodonida</taxon>
        <taxon>Bodonidae</taxon>
        <taxon>Bodo</taxon>
    </lineage>
</organism>
<dbReference type="PANTHER" id="PTHR11595">
    <property type="entry name" value="EF-HAND AND COILED-COIL DOMAIN-CONTAINING FAMILY MEMBER"/>
    <property type="match status" value="1"/>
</dbReference>
<dbReference type="Proteomes" id="UP000051952">
    <property type="component" value="Unassembled WGS sequence"/>
</dbReference>
<proteinExistence type="inferred from homology"/>
<evidence type="ECO:0000313" key="7">
    <source>
        <dbReference type="Proteomes" id="UP000051952"/>
    </source>
</evidence>
<reference evidence="7" key="1">
    <citation type="submission" date="2015-09" db="EMBL/GenBank/DDBJ databases">
        <authorList>
            <consortium name="Pathogen Informatics"/>
        </authorList>
    </citation>
    <scope>NUCLEOTIDE SEQUENCE [LARGE SCALE GENOMIC DNA]</scope>
    <source>
        <strain evidence="7">Lake Konstanz</strain>
    </source>
</reference>
<dbReference type="SUPFAM" id="SSF54984">
    <property type="entry name" value="eEF-1beta-like"/>
    <property type="match status" value="1"/>
</dbReference>
<sequence length="702" mass="76091">MSHFIVGVRGCPDTVQLPLQVTAKTTFFDIQKAVADKICVSPKAVAVFAKGLEVTAYTSELGSEFSVNNFITYELRMSMHNAPENIEDLKAHALDFMCCSGCKTNLAVKGKCCTLNCGCTLCPGCADKQQEKGDHQGSILCPYHHGLTSNDVQFHPKSLCGNDEFCAEAPSSTRHEGPHDVLDKLLVTQQCQFTTLEDGIETVCCNTNLVRCRCDLPPMCTSCMQKHLERTTAEVGRHGHLTQSPVPIKELLSRCQQHESRSAEIFHSRRSALLCNRCYNWDMDPKDIAVIAGESHIQQSTAAVTKTVDELTNSIQRLENAKASALKQNNELLKNRSENIIRLSKNCDDFVKDTEEQFESRISQLEAVIAKLKADCAAGVRAIRVTTKSLEDDFAKKIQAQQASIVAYIQTADRLLHSTRTQLAAVAHTARVAPEIVPAVNAVVDFSKRFYSECPTAITIEQCVSNCALFKPLVRIIATTDASHSTNVLYRSVRRSMTRNLRRGNILKNDIASTETLPGLSLKEIQQYDAAVKAKADSAAAAKAAKAKADAAAAAKAKAEQEAAAAAAKAKADAAAAAKAKAEQVAAAAAAHAEQAAAAAKKKKVKVATAKSTILIDITPMHNNYDLEDLAAWLIRAIVVDGLAWGDHKLVATTSGLNIRQVVVVEDSKVSSDDLQRIIESDEHVSSANIVATKTSRIYNSC</sequence>
<dbReference type="CDD" id="cd00292">
    <property type="entry name" value="EF1B"/>
    <property type="match status" value="1"/>
</dbReference>
<comment type="similarity">
    <text evidence="1">Belongs to the EF-1-beta/EF-1-delta family.</text>
</comment>
<dbReference type="GO" id="GO:0005085">
    <property type="term" value="F:guanyl-nucleotide exchange factor activity"/>
    <property type="evidence" value="ECO:0007669"/>
    <property type="project" value="TreeGrafter"/>
</dbReference>
<dbReference type="EMBL" id="CYKH01001842">
    <property type="protein sequence ID" value="CUG90541.1"/>
    <property type="molecule type" value="Genomic_DNA"/>
</dbReference>
<keyword evidence="2" id="KW-0251">Elongation factor</keyword>
<evidence type="ECO:0000256" key="2">
    <source>
        <dbReference type="ARBA" id="ARBA00022768"/>
    </source>
</evidence>
<dbReference type="AlphaFoldDB" id="A0A0S4JMC5"/>
<dbReference type="GO" id="GO:0005829">
    <property type="term" value="C:cytosol"/>
    <property type="evidence" value="ECO:0007669"/>
    <property type="project" value="TreeGrafter"/>
</dbReference>
<accession>A0A0S4JMC5</accession>
<keyword evidence="7" id="KW-1185">Reference proteome</keyword>
<dbReference type="InterPro" id="IPR036219">
    <property type="entry name" value="eEF-1beta-like_sf"/>
</dbReference>
<dbReference type="Gene3D" id="3.30.70.60">
    <property type="match status" value="1"/>
</dbReference>
<evidence type="ECO:0000313" key="6">
    <source>
        <dbReference type="EMBL" id="CUG90541.1"/>
    </source>
</evidence>
<feature type="coiled-coil region" evidence="4">
    <location>
        <begin position="301"/>
        <end position="375"/>
    </location>
</feature>
<keyword evidence="4" id="KW-0175">Coiled coil</keyword>
<dbReference type="VEuPathDB" id="TriTrypDB:BSAL_27430"/>
<protein>
    <recommendedName>
        <fullName evidence="5">Translation elongation factor EF1B beta/delta subunit guanine nucleotide exchange domain-containing protein</fullName>
    </recommendedName>
</protein>